<dbReference type="PANTHER" id="PTHR10434">
    <property type="entry name" value="1-ACYL-SN-GLYCEROL-3-PHOSPHATE ACYLTRANSFERASE"/>
    <property type="match status" value="1"/>
</dbReference>
<feature type="domain" description="Phospholipid/glycerol acyltransferase" evidence="3">
    <location>
        <begin position="38"/>
        <end position="157"/>
    </location>
</feature>
<dbReference type="SUPFAM" id="SSF69593">
    <property type="entry name" value="Glycerol-3-phosphate (1)-acyltransferase"/>
    <property type="match status" value="1"/>
</dbReference>
<evidence type="ECO:0000256" key="1">
    <source>
        <dbReference type="ARBA" id="ARBA00022679"/>
    </source>
</evidence>
<dbReference type="Proteomes" id="UP000261739">
    <property type="component" value="Unassembled WGS sequence"/>
</dbReference>
<protein>
    <submittedName>
        <fullName evidence="4">1-acyl-sn-glycerol-3-phosphate acyltransferase</fullName>
    </submittedName>
</protein>
<dbReference type="CDD" id="cd07989">
    <property type="entry name" value="LPLAT_AGPAT-like"/>
    <property type="match status" value="1"/>
</dbReference>
<dbReference type="SMART" id="SM00563">
    <property type="entry name" value="PlsC"/>
    <property type="match status" value="1"/>
</dbReference>
<reference evidence="4 5" key="1">
    <citation type="journal article" date="2018" name="Nat. Biotechnol.">
        <title>A standardized bacterial taxonomy based on genome phylogeny substantially revises the tree of life.</title>
        <authorList>
            <person name="Parks D.H."/>
            <person name="Chuvochina M."/>
            <person name="Waite D.W."/>
            <person name="Rinke C."/>
            <person name="Skarshewski A."/>
            <person name="Chaumeil P.A."/>
            <person name="Hugenholtz P."/>
        </authorList>
    </citation>
    <scope>NUCLEOTIDE SEQUENCE [LARGE SCALE GENOMIC DNA]</scope>
    <source>
        <strain evidence="4">UBA11247</strain>
    </source>
</reference>
<evidence type="ECO:0000256" key="2">
    <source>
        <dbReference type="ARBA" id="ARBA00023315"/>
    </source>
</evidence>
<evidence type="ECO:0000259" key="3">
    <source>
        <dbReference type="SMART" id="SM00563"/>
    </source>
</evidence>
<proteinExistence type="predicted"/>
<dbReference type="GO" id="GO:0005886">
    <property type="term" value="C:plasma membrane"/>
    <property type="evidence" value="ECO:0007669"/>
    <property type="project" value="TreeGrafter"/>
</dbReference>
<gene>
    <name evidence="4" type="ORF">DIW82_13005</name>
</gene>
<accession>A0A3D4T2B6</accession>
<organism evidence="4 5">
    <name type="scientific">Corynebacterium nuruki</name>
    <dbReference type="NCBI Taxonomy" id="1032851"/>
    <lineage>
        <taxon>Bacteria</taxon>
        <taxon>Bacillati</taxon>
        <taxon>Actinomycetota</taxon>
        <taxon>Actinomycetes</taxon>
        <taxon>Mycobacteriales</taxon>
        <taxon>Corynebacteriaceae</taxon>
        <taxon>Corynebacterium</taxon>
    </lineage>
</organism>
<sequence>MRNRTYWWLKNVVIGPWLWLYNRPYQRGLEKIPSSGPVILASNHLSVMDSLYFPLLAKRQLTFLAKKEYFTTPGFAGGIQKWFFSSVGQVPIDRQDKSQQDAALHTALGVLAKGDPLGMYPEGTRSPDGRLYRGKTGMARMALESGVPVYPVAMIDTQKANVAGSWLLRPYRVGVVVGDPIDPADFADAGDSHAQARALTDHTMRALAALSGQEYVEDVYAADVKKSLEAGEGYPAGAEPGTGLVLGEKPRPRFLRYRL</sequence>
<dbReference type="InterPro" id="IPR002123">
    <property type="entry name" value="Plipid/glycerol_acylTrfase"/>
</dbReference>
<evidence type="ECO:0000313" key="5">
    <source>
        <dbReference type="Proteomes" id="UP000261739"/>
    </source>
</evidence>
<comment type="caution">
    <text evidence="4">The sequence shown here is derived from an EMBL/GenBank/DDBJ whole genome shotgun (WGS) entry which is preliminary data.</text>
</comment>
<dbReference type="PANTHER" id="PTHR10434:SF11">
    <property type="entry name" value="1-ACYL-SN-GLYCEROL-3-PHOSPHATE ACYLTRANSFERASE"/>
    <property type="match status" value="1"/>
</dbReference>
<dbReference type="GO" id="GO:0006654">
    <property type="term" value="P:phosphatidic acid biosynthetic process"/>
    <property type="evidence" value="ECO:0007669"/>
    <property type="project" value="TreeGrafter"/>
</dbReference>
<name>A0A3D4T2B6_9CORY</name>
<dbReference type="GO" id="GO:0003841">
    <property type="term" value="F:1-acylglycerol-3-phosphate O-acyltransferase activity"/>
    <property type="evidence" value="ECO:0007669"/>
    <property type="project" value="TreeGrafter"/>
</dbReference>
<dbReference type="AlphaFoldDB" id="A0A3D4T2B6"/>
<dbReference type="Pfam" id="PF01553">
    <property type="entry name" value="Acyltransferase"/>
    <property type="match status" value="1"/>
</dbReference>
<dbReference type="RefSeq" id="WP_273053224.1">
    <property type="nucleotide sequence ID" value="NZ_DAITTW010000101.1"/>
</dbReference>
<dbReference type="EMBL" id="DQID01000327">
    <property type="protein sequence ID" value="HCT15663.1"/>
    <property type="molecule type" value="Genomic_DNA"/>
</dbReference>
<keyword evidence="1 4" id="KW-0808">Transferase</keyword>
<evidence type="ECO:0000313" key="4">
    <source>
        <dbReference type="EMBL" id="HCT15663.1"/>
    </source>
</evidence>
<dbReference type="STRING" id="863239.GCA_000213935_00342"/>
<keyword evidence="2 4" id="KW-0012">Acyltransferase</keyword>